<feature type="non-terminal residue" evidence="2">
    <location>
        <position position="140"/>
    </location>
</feature>
<feature type="compositionally biased region" description="Basic and acidic residues" evidence="1">
    <location>
        <begin position="69"/>
        <end position="99"/>
    </location>
</feature>
<reference evidence="2" key="1">
    <citation type="submission" date="2020-02" db="EMBL/GenBank/DDBJ databases">
        <authorList>
            <person name="Meier V. D."/>
        </authorList>
    </citation>
    <scope>NUCLEOTIDE SEQUENCE</scope>
    <source>
        <strain evidence="2">AVDCRST_MAG67</strain>
    </source>
</reference>
<feature type="region of interest" description="Disordered" evidence="1">
    <location>
        <begin position="1"/>
        <end position="140"/>
    </location>
</feature>
<dbReference type="AlphaFoldDB" id="A0A6J4RVY2"/>
<feature type="compositionally biased region" description="Basic residues" evidence="1">
    <location>
        <begin position="15"/>
        <end position="44"/>
    </location>
</feature>
<gene>
    <name evidence="2" type="ORF">AVDCRST_MAG67-962</name>
</gene>
<protein>
    <submittedName>
        <fullName evidence="2">Uncharacterized protein</fullName>
    </submittedName>
</protein>
<sequence>GPTSSDWRMPGRRGVLWRRVRPAARTTRRGRPQPPRRRDLRRPLRLLPHAGGRRHAGLHVRHRRPRARGRPELQRSQGERRGRRLRDPERRLLGRDHAGEHRHRRGDAPGRGVRRQVRRAGRGRRREEARRARTRVRRRL</sequence>
<evidence type="ECO:0000313" key="2">
    <source>
        <dbReference type="EMBL" id="CAA9482493.1"/>
    </source>
</evidence>
<organism evidence="2">
    <name type="scientific">uncultured Solirubrobacteraceae bacterium</name>
    <dbReference type="NCBI Taxonomy" id="1162706"/>
    <lineage>
        <taxon>Bacteria</taxon>
        <taxon>Bacillati</taxon>
        <taxon>Actinomycetota</taxon>
        <taxon>Thermoleophilia</taxon>
        <taxon>Solirubrobacterales</taxon>
        <taxon>Solirubrobacteraceae</taxon>
        <taxon>environmental samples</taxon>
    </lineage>
</organism>
<feature type="non-terminal residue" evidence="2">
    <location>
        <position position="1"/>
    </location>
</feature>
<proteinExistence type="predicted"/>
<feature type="compositionally biased region" description="Basic residues" evidence="1">
    <location>
        <begin position="51"/>
        <end position="68"/>
    </location>
</feature>
<name>A0A6J4RVY2_9ACTN</name>
<accession>A0A6J4RVY2</accession>
<dbReference type="EMBL" id="CADCVQ010000048">
    <property type="protein sequence ID" value="CAA9482493.1"/>
    <property type="molecule type" value="Genomic_DNA"/>
</dbReference>
<evidence type="ECO:0000256" key="1">
    <source>
        <dbReference type="SAM" id="MobiDB-lite"/>
    </source>
</evidence>
<feature type="compositionally biased region" description="Basic residues" evidence="1">
    <location>
        <begin position="112"/>
        <end position="124"/>
    </location>
</feature>